<evidence type="ECO:0000313" key="2">
    <source>
        <dbReference type="Proteomes" id="UP000245252"/>
    </source>
</evidence>
<dbReference type="EMBL" id="QFBC01000003">
    <property type="protein sequence ID" value="PWE56709.1"/>
    <property type="molecule type" value="Genomic_DNA"/>
</dbReference>
<proteinExistence type="predicted"/>
<evidence type="ECO:0000313" key="1">
    <source>
        <dbReference type="EMBL" id="PWE56709.1"/>
    </source>
</evidence>
<dbReference type="AlphaFoldDB" id="A0A2U2DU09"/>
<protein>
    <submittedName>
        <fullName evidence="1">Uncharacterized protein</fullName>
    </submittedName>
</protein>
<dbReference type="OrthoDB" id="8277635at2"/>
<organism evidence="1 2">
    <name type="scientific">Metarhizobium album</name>
    <dbReference type="NCBI Taxonomy" id="2182425"/>
    <lineage>
        <taxon>Bacteria</taxon>
        <taxon>Pseudomonadati</taxon>
        <taxon>Pseudomonadota</taxon>
        <taxon>Alphaproteobacteria</taxon>
        <taxon>Hyphomicrobiales</taxon>
        <taxon>Rhizobiaceae</taxon>
        <taxon>Metarhizobium</taxon>
    </lineage>
</organism>
<name>A0A2U2DU09_9HYPH</name>
<reference evidence="1 2" key="1">
    <citation type="submission" date="2018-05" db="EMBL/GenBank/DDBJ databases">
        <title>The draft genome of strain NS-104.</title>
        <authorList>
            <person name="Hang P."/>
            <person name="Jiang J."/>
        </authorList>
    </citation>
    <scope>NUCLEOTIDE SEQUENCE [LARGE SCALE GENOMIC DNA]</scope>
    <source>
        <strain evidence="1 2">NS-104</strain>
    </source>
</reference>
<comment type="caution">
    <text evidence="1">The sequence shown here is derived from an EMBL/GenBank/DDBJ whole genome shotgun (WGS) entry which is preliminary data.</text>
</comment>
<accession>A0A2U2DU09</accession>
<gene>
    <name evidence="1" type="ORF">DEM27_10105</name>
</gene>
<sequence length="117" mass="13074">MQAIPISFPDRDTVAEKLASFGDADQSFLKLLMENPQQDESLLQGIELYLHNASKAHFLNSLKLEKCGQWLGEMAPDRLQIRLNETARQSQHPAYAAFKSGLTRSGGLEKAYPKAKI</sequence>
<dbReference type="RefSeq" id="WP_109458084.1">
    <property type="nucleotide sequence ID" value="NZ_QFBC01000003.1"/>
</dbReference>
<keyword evidence="2" id="KW-1185">Reference proteome</keyword>
<dbReference type="Proteomes" id="UP000245252">
    <property type="component" value="Unassembled WGS sequence"/>
</dbReference>